<evidence type="ECO:0000256" key="2">
    <source>
        <dbReference type="ARBA" id="ARBA00022741"/>
    </source>
</evidence>
<dbReference type="CDD" id="cd03230">
    <property type="entry name" value="ABC_DR_subfamily_A"/>
    <property type="match status" value="1"/>
</dbReference>
<sequence>MKPILECKGLSKKYNNMNYALTNLNLALAPGQIVGLLGPNGSGKSTLIKLINDLLIPTEGEVLVDGMTPGVETKKIVSYLPERTYLDPAMKIRDIISYFADFYENFVTDRVYHMMTDLEIDVNARMRTLSKGTKEKVQLALVMSRDARLYILDEPIGGVDPAARDYILRTILTNYSEDATILLSTHLITDIENILDRVLFLRQGQIVLNQTVDEIRMNQGKSVDALFREVFRC</sequence>
<evidence type="ECO:0000259" key="4">
    <source>
        <dbReference type="PROSITE" id="PS50893"/>
    </source>
</evidence>
<name>A0ABS2E7B6_9FIRM</name>
<dbReference type="Pfam" id="PF00005">
    <property type="entry name" value="ABC_tran"/>
    <property type="match status" value="1"/>
</dbReference>
<dbReference type="InterPro" id="IPR027417">
    <property type="entry name" value="P-loop_NTPase"/>
</dbReference>
<dbReference type="PROSITE" id="PS50893">
    <property type="entry name" value="ABC_TRANSPORTER_2"/>
    <property type="match status" value="1"/>
</dbReference>
<dbReference type="SMART" id="SM00382">
    <property type="entry name" value="AAA"/>
    <property type="match status" value="1"/>
</dbReference>
<reference evidence="5 6" key="1">
    <citation type="journal article" date="2021" name="Sci. Rep.">
        <title>The distribution of antibiotic resistance genes in chicken gut microbiota commensals.</title>
        <authorList>
            <person name="Juricova H."/>
            <person name="Matiasovicova J."/>
            <person name="Kubasova T."/>
            <person name="Cejkova D."/>
            <person name="Rychlik I."/>
        </authorList>
    </citation>
    <scope>NUCLEOTIDE SEQUENCE [LARGE SCALE GENOMIC DNA]</scope>
    <source>
        <strain evidence="5 6">An773</strain>
    </source>
</reference>
<keyword evidence="6" id="KW-1185">Reference proteome</keyword>
<dbReference type="InterPro" id="IPR051782">
    <property type="entry name" value="ABC_Transporter_VariousFunc"/>
</dbReference>
<dbReference type="InterPro" id="IPR003439">
    <property type="entry name" value="ABC_transporter-like_ATP-bd"/>
</dbReference>
<evidence type="ECO:0000313" key="6">
    <source>
        <dbReference type="Proteomes" id="UP000716906"/>
    </source>
</evidence>
<keyword evidence="1" id="KW-0813">Transport</keyword>
<gene>
    <name evidence="5" type="ORF">H7U36_05250</name>
</gene>
<feature type="domain" description="ABC transporter" evidence="4">
    <location>
        <begin position="5"/>
        <end position="228"/>
    </location>
</feature>
<dbReference type="InterPro" id="IPR003593">
    <property type="entry name" value="AAA+_ATPase"/>
</dbReference>
<dbReference type="Gene3D" id="3.40.50.300">
    <property type="entry name" value="P-loop containing nucleotide triphosphate hydrolases"/>
    <property type="match status" value="1"/>
</dbReference>
<dbReference type="RefSeq" id="WP_191493485.1">
    <property type="nucleotide sequence ID" value="NZ_JACLYY010000004.1"/>
</dbReference>
<dbReference type="SUPFAM" id="SSF52540">
    <property type="entry name" value="P-loop containing nucleoside triphosphate hydrolases"/>
    <property type="match status" value="1"/>
</dbReference>
<protein>
    <submittedName>
        <fullName evidence="5">ABC transporter ATP-binding protein</fullName>
    </submittedName>
</protein>
<dbReference type="GO" id="GO:0005524">
    <property type="term" value="F:ATP binding"/>
    <property type="evidence" value="ECO:0007669"/>
    <property type="project" value="UniProtKB-KW"/>
</dbReference>
<proteinExistence type="predicted"/>
<dbReference type="PANTHER" id="PTHR42939">
    <property type="entry name" value="ABC TRANSPORTER ATP-BINDING PROTEIN ALBC-RELATED"/>
    <property type="match status" value="1"/>
</dbReference>
<dbReference type="Proteomes" id="UP000716906">
    <property type="component" value="Unassembled WGS sequence"/>
</dbReference>
<dbReference type="EMBL" id="JACLYY010000004">
    <property type="protein sequence ID" value="MBM6737514.1"/>
    <property type="molecule type" value="Genomic_DNA"/>
</dbReference>
<accession>A0ABS2E7B6</accession>
<organism evidence="5 6">
    <name type="scientific">Faecalicatena fissicatena</name>
    <dbReference type="NCBI Taxonomy" id="290055"/>
    <lineage>
        <taxon>Bacteria</taxon>
        <taxon>Bacillati</taxon>
        <taxon>Bacillota</taxon>
        <taxon>Clostridia</taxon>
        <taxon>Lachnospirales</taxon>
        <taxon>Lachnospiraceae</taxon>
        <taxon>Faecalicatena</taxon>
    </lineage>
</organism>
<evidence type="ECO:0000256" key="3">
    <source>
        <dbReference type="ARBA" id="ARBA00022840"/>
    </source>
</evidence>
<dbReference type="PANTHER" id="PTHR42939:SF1">
    <property type="entry name" value="ABC TRANSPORTER ATP-BINDING PROTEIN ALBC-RELATED"/>
    <property type="match status" value="1"/>
</dbReference>
<evidence type="ECO:0000256" key="1">
    <source>
        <dbReference type="ARBA" id="ARBA00022448"/>
    </source>
</evidence>
<keyword evidence="2" id="KW-0547">Nucleotide-binding</keyword>
<keyword evidence="3 5" id="KW-0067">ATP-binding</keyword>
<comment type="caution">
    <text evidence="5">The sequence shown here is derived from an EMBL/GenBank/DDBJ whole genome shotgun (WGS) entry which is preliminary data.</text>
</comment>
<evidence type="ECO:0000313" key="5">
    <source>
        <dbReference type="EMBL" id="MBM6737514.1"/>
    </source>
</evidence>